<dbReference type="InterPro" id="IPR036179">
    <property type="entry name" value="Ig-like_dom_sf"/>
</dbReference>
<dbReference type="PANTHER" id="PTHR19256">
    <property type="entry name" value="T-CELL RECEPTOR GAMMA CHAIN"/>
    <property type="match status" value="1"/>
</dbReference>
<dbReference type="InterPro" id="IPR003597">
    <property type="entry name" value="Ig_C1-set"/>
</dbReference>
<reference evidence="7" key="3">
    <citation type="submission" date="2025-09" db="UniProtKB">
        <authorList>
            <consortium name="Ensembl"/>
        </authorList>
    </citation>
    <scope>IDENTIFICATION</scope>
</reference>
<dbReference type="InterPro" id="IPR051117">
    <property type="entry name" value="TRG_var/const_region"/>
</dbReference>
<dbReference type="PROSITE" id="PS50835">
    <property type="entry name" value="IG_LIKE"/>
    <property type="match status" value="2"/>
</dbReference>
<evidence type="ECO:0000256" key="3">
    <source>
        <dbReference type="ARBA" id="ARBA00022989"/>
    </source>
</evidence>
<dbReference type="GO" id="GO:0016020">
    <property type="term" value="C:membrane"/>
    <property type="evidence" value="ECO:0007669"/>
    <property type="project" value="UniProtKB-SubCell"/>
</dbReference>
<keyword evidence="2" id="KW-0812">Transmembrane</keyword>
<dbReference type="InterPro" id="IPR003599">
    <property type="entry name" value="Ig_sub"/>
</dbReference>
<dbReference type="SMART" id="SM00406">
    <property type="entry name" value="IGv"/>
    <property type="match status" value="1"/>
</dbReference>
<keyword evidence="4" id="KW-0472">Membrane</keyword>
<dbReference type="SMART" id="SM00407">
    <property type="entry name" value="IGc1"/>
    <property type="match status" value="1"/>
</dbReference>
<proteinExistence type="predicted"/>
<organism evidence="7 8">
    <name type="scientific">Geospiza parvula</name>
    <name type="common">Small tree-finch</name>
    <name type="synonym">Camarhynchus parvulus</name>
    <dbReference type="NCBI Taxonomy" id="87175"/>
    <lineage>
        <taxon>Eukaryota</taxon>
        <taxon>Metazoa</taxon>
        <taxon>Chordata</taxon>
        <taxon>Craniata</taxon>
        <taxon>Vertebrata</taxon>
        <taxon>Euteleostomi</taxon>
        <taxon>Archelosauria</taxon>
        <taxon>Archosauria</taxon>
        <taxon>Dinosauria</taxon>
        <taxon>Saurischia</taxon>
        <taxon>Theropoda</taxon>
        <taxon>Coelurosauria</taxon>
        <taxon>Aves</taxon>
        <taxon>Neognathae</taxon>
        <taxon>Neoaves</taxon>
        <taxon>Telluraves</taxon>
        <taxon>Australaves</taxon>
        <taxon>Passeriformes</taxon>
        <taxon>Thraupidae</taxon>
        <taxon>Camarhynchus</taxon>
    </lineage>
</organism>
<dbReference type="InterPro" id="IPR013106">
    <property type="entry name" value="Ig_V-set"/>
</dbReference>
<reference evidence="7" key="1">
    <citation type="submission" date="2020-02" db="EMBL/GenBank/DDBJ databases">
        <authorList>
            <person name="Enbody D E."/>
            <person name="Pettersson E M."/>
        </authorList>
    </citation>
    <scope>NUCLEOTIDE SEQUENCE [LARGE SCALE GENOMIC DNA]</scope>
</reference>
<evidence type="ECO:0000256" key="4">
    <source>
        <dbReference type="ARBA" id="ARBA00023136"/>
    </source>
</evidence>
<dbReference type="Gene3D" id="2.60.40.10">
    <property type="entry name" value="Immunoglobulins"/>
    <property type="match status" value="2"/>
</dbReference>
<evidence type="ECO:0000256" key="6">
    <source>
        <dbReference type="ARBA" id="ARBA00023319"/>
    </source>
</evidence>
<dbReference type="AlphaFoldDB" id="A0A8C3M630"/>
<dbReference type="SUPFAM" id="SSF48726">
    <property type="entry name" value="Immunoglobulin"/>
    <property type="match status" value="2"/>
</dbReference>
<evidence type="ECO:0000313" key="7">
    <source>
        <dbReference type="Ensembl" id="ENSCPVP00000001115.1"/>
    </source>
</evidence>
<name>A0A8C3M630_GEOPR</name>
<evidence type="ECO:0000313" key="8">
    <source>
        <dbReference type="Proteomes" id="UP000694382"/>
    </source>
</evidence>
<reference evidence="7" key="2">
    <citation type="submission" date="2025-08" db="UniProtKB">
        <authorList>
            <consortium name="Ensembl"/>
        </authorList>
    </citation>
    <scope>IDENTIFICATION</scope>
</reference>
<dbReference type="InterPro" id="IPR013783">
    <property type="entry name" value="Ig-like_fold"/>
</dbReference>
<dbReference type="Proteomes" id="UP000694382">
    <property type="component" value="Chromosome 2"/>
</dbReference>
<comment type="subcellular location">
    <subcellularLocation>
        <location evidence="1">Membrane</location>
    </subcellularLocation>
</comment>
<keyword evidence="3" id="KW-1133">Transmembrane helix</keyword>
<dbReference type="SMART" id="SM00409">
    <property type="entry name" value="IG"/>
    <property type="match status" value="1"/>
</dbReference>
<keyword evidence="6" id="KW-0393">Immunoglobulin domain</keyword>
<evidence type="ECO:0000256" key="1">
    <source>
        <dbReference type="ARBA" id="ARBA00004370"/>
    </source>
</evidence>
<dbReference type="PANTHER" id="PTHR19256:SF65">
    <property type="entry name" value="T CELL RECEPTOR GAMMA CONSTANT 1-RELATED"/>
    <property type="match status" value="1"/>
</dbReference>
<dbReference type="Pfam" id="PF07686">
    <property type="entry name" value="V-set"/>
    <property type="match status" value="1"/>
</dbReference>
<keyword evidence="5" id="KW-0675">Receptor</keyword>
<sequence>MICPPEGFSPHAISLLSLPGVDMQSVPVQTPEMQVQMKGISASMSCQLGEKTIVHWYRQLPGQPPERILYESGGTPVFEDNNDRNRFQVRNHPTQPVYDLVINSLTPRDSGTYYCAYWLYHSISLTPKGCAQGKGRRATLNTHPKCSSLTLMFSPPKNSEILQKKHENQIMYVCFIEKFYPEVIRVTWTEDEKEVTDNVVKGDTWQSTKEDEYSIASWLTVPAESEDKKYYCKYEHEEKSTSLFLKTVLPLIAYRSKPL</sequence>
<accession>A0A8C3M630</accession>
<evidence type="ECO:0000256" key="5">
    <source>
        <dbReference type="ARBA" id="ARBA00023170"/>
    </source>
</evidence>
<dbReference type="Pfam" id="PF07654">
    <property type="entry name" value="C1-set"/>
    <property type="match status" value="1"/>
</dbReference>
<evidence type="ECO:0000256" key="2">
    <source>
        <dbReference type="ARBA" id="ARBA00022692"/>
    </source>
</evidence>
<dbReference type="InterPro" id="IPR007110">
    <property type="entry name" value="Ig-like_dom"/>
</dbReference>
<dbReference type="Ensembl" id="ENSCPVT00000001167.2">
    <property type="protein sequence ID" value="ENSCPVP00000001115.1"/>
    <property type="gene ID" value="ENSCPVG00000000730.2"/>
</dbReference>
<protein>
    <submittedName>
        <fullName evidence="7">Uncharacterized protein</fullName>
    </submittedName>
</protein>
<keyword evidence="8" id="KW-1185">Reference proteome</keyword>